<feature type="region of interest" description="Disordered" evidence="1">
    <location>
        <begin position="43"/>
        <end position="80"/>
    </location>
</feature>
<proteinExistence type="predicted"/>
<feature type="compositionally biased region" description="Low complexity" evidence="1">
    <location>
        <begin position="65"/>
        <end position="74"/>
    </location>
</feature>
<gene>
    <name evidence="2" type="ORF">BOLC6T39495H</name>
</gene>
<sequence>MEIEVPSSTHDTVDLDSICVRRKTLQNLLDDCHRALELHNLADTAPSGDITERGGSGKDYSNPVGSSESPSSDLGDPEADEDFSSLCLFPGYRGTCFKQSLNLPNLKLWITGSLLNQEAKSHSLWRQTRLLLELDAAPSL</sequence>
<organism evidence="2">
    <name type="scientific">Brassica oleracea</name>
    <name type="common">Wild cabbage</name>
    <dbReference type="NCBI Taxonomy" id="3712"/>
    <lineage>
        <taxon>Eukaryota</taxon>
        <taxon>Viridiplantae</taxon>
        <taxon>Streptophyta</taxon>
        <taxon>Embryophyta</taxon>
        <taxon>Tracheophyta</taxon>
        <taxon>Spermatophyta</taxon>
        <taxon>Magnoliopsida</taxon>
        <taxon>eudicotyledons</taxon>
        <taxon>Gunneridae</taxon>
        <taxon>Pentapetalae</taxon>
        <taxon>rosids</taxon>
        <taxon>malvids</taxon>
        <taxon>Brassicales</taxon>
        <taxon>Brassicaceae</taxon>
        <taxon>Brassiceae</taxon>
        <taxon>Brassica</taxon>
    </lineage>
</organism>
<accession>A0A3P6H7F1</accession>
<protein>
    <submittedName>
        <fullName evidence="2">Uncharacterized protein</fullName>
    </submittedName>
</protein>
<name>A0A3P6H7F1_BRAOL</name>
<evidence type="ECO:0000313" key="2">
    <source>
        <dbReference type="EMBL" id="VDD64042.1"/>
    </source>
</evidence>
<evidence type="ECO:0000256" key="1">
    <source>
        <dbReference type="SAM" id="MobiDB-lite"/>
    </source>
</evidence>
<reference evidence="2" key="1">
    <citation type="submission" date="2018-11" db="EMBL/GenBank/DDBJ databases">
        <authorList>
            <consortium name="Genoscope - CEA"/>
            <person name="William W."/>
        </authorList>
    </citation>
    <scope>NUCLEOTIDE SEQUENCE</scope>
</reference>
<dbReference type="EMBL" id="LR031880">
    <property type="protein sequence ID" value="VDD64042.1"/>
    <property type="molecule type" value="Genomic_DNA"/>
</dbReference>
<dbReference type="AlphaFoldDB" id="A0A3P6H7F1"/>